<comment type="caution">
    <text evidence="1">The sequence shown here is derived from an EMBL/GenBank/DDBJ whole genome shotgun (WGS) entry which is preliminary data.</text>
</comment>
<dbReference type="AlphaFoldDB" id="A0A8J2YGM9"/>
<name>A0A8J2YGM9_9BACL</name>
<keyword evidence="2" id="KW-1185">Reference proteome</keyword>
<evidence type="ECO:0000313" key="2">
    <source>
        <dbReference type="Proteomes" id="UP000628775"/>
    </source>
</evidence>
<proteinExistence type="predicted"/>
<reference evidence="1" key="2">
    <citation type="submission" date="2020-09" db="EMBL/GenBank/DDBJ databases">
        <authorList>
            <person name="Sun Q."/>
            <person name="Zhou Y."/>
        </authorList>
    </citation>
    <scope>NUCLEOTIDE SEQUENCE</scope>
    <source>
        <strain evidence="1">CGMCC 1.15371</strain>
    </source>
</reference>
<sequence length="62" mass="7518">MRIGGYCHRNEWINRIIINQLEWYREQASSLFKNRDEAFYFLAVPVKQTSQVLFRLNTPNIK</sequence>
<dbReference type="Proteomes" id="UP000628775">
    <property type="component" value="Unassembled WGS sequence"/>
</dbReference>
<gene>
    <name evidence="1" type="ORF">GCM10011391_18840</name>
</gene>
<reference evidence="1" key="1">
    <citation type="journal article" date="2014" name="Int. J. Syst. Evol. Microbiol.">
        <title>Complete genome sequence of Corynebacterium casei LMG S-19264T (=DSM 44701T), isolated from a smear-ripened cheese.</title>
        <authorList>
            <consortium name="US DOE Joint Genome Institute (JGI-PGF)"/>
            <person name="Walter F."/>
            <person name="Albersmeier A."/>
            <person name="Kalinowski J."/>
            <person name="Ruckert C."/>
        </authorList>
    </citation>
    <scope>NUCLEOTIDE SEQUENCE</scope>
    <source>
        <strain evidence="1">CGMCC 1.15371</strain>
    </source>
</reference>
<organism evidence="1 2">
    <name type="scientific">Pullulanibacillus camelliae</name>
    <dbReference type="NCBI Taxonomy" id="1707096"/>
    <lineage>
        <taxon>Bacteria</taxon>
        <taxon>Bacillati</taxon>
        <taxon>Bacillota</taxon>
        <taxon>Bacilli</taxon>
        <taxon>Bacillales</taxon>
        <taxon>Sporolactobacillaceae</taxon>
        <taxon>Pullulanibacillus</taxon>
    </lineage>
</organism>
<accession>A0A8J2YGM9</accession>
<evidence type="ECO:0000313" key="1">
    <source>
        <dbReference type="EMBL" id="GGE40287.1"/>
    </source>
</evidence>
<protein>
    <submittedName>
        <fullName evidence="1">Uncharacterized protein</fullName>
    </submittedName>
</protein>
<dbReference type="EMBL" id="BMIR01000007">
    <property type="protein sequence ID" value="GGE40287.1"/>
    <property type="molecule type" value="Genomic_DNA"/>
</dbReference>